<dbReference type="AlphaFoldDB" id="A0A7S0W4M5"/>
<evidence type="ECO:0000256" key="1">
    <source>
        <dbReference type="SAM" id="SignalP"/>
    </source>
</evidence>
<evidence type="ECO:0000313" key="2">
    <source>
        <dbReference type="EMBL" id="CAD8798011.1"/>
    </source>
</evidence>
<reference evidence="2" key="1">
    <citation type="submission" date="2021-01" db="EMBL/GenBank/DDBJ databases">
        <authorList>
            <person name="Corre E."/>
            <person name="Pelletier E."/>
            <person name="Niang G."/>
            <person name="Scheremetjew M."/>
            <person name="Finn R."/>
            <person name="Kale V."/>
            <person name="Holt S."/>
            <person name="Cochrane G."/>
            <person name="Meng A."/>
            <person name="Brown T."/>
            <person name="Cohen L."/>
        </authorList>
    </citation>
    <scope>NUCLEOTIDE SEQUENCE</scope>
    <source>
        <strain evidence="2">CCMP443</strain>
    </source>
</reference>
<protein>
    <submittedName>
        <fullName evidence="2">Uncharacterized protein</fullName>
    </submittedName>
</protein>
<accession>A0A7S0W4M5</accession>
<feature type="signal peptide" evidence="1">
    <location>
        <begin position="1"/>
        <end position="15"/>
    </location>
</feature>
<feature type="chain" id="PRO_5030631702" evidence="1">
    <location>
        <begin position="16"/>
        <end position="103"/>
    </location>
</feature>
<gene>
    <name evidence="2" type="ORF">HTEP1355_LOCUS11652</name>
</gene>
<name>A0A7S0W4M5_9CRYP</name>
<dbReference type="EMBL" id="HBFN01020071">
    <property type="protein sequence ID" value="CAD8798011.1"/>
    <property type="molecule type" value="Transcribed_RNA"/>
</dbReference>
<proteinExistence type="predicted"/>
<organism evidence="2">
    <name type="scientific">Hemiselmis tepida</name>
    <dbReference type="NCBI Taxonomy" id="464990"/>
    <lineage>
        <taxon>Eukaryota</taxon>
        <taxon>Cryptophyceae</taxon>
        <taxon>Cryptomonadales</taxon>
        <taxon>Hemiselmidaceae</taxon>
        <taxon>Hemiselmis</taxon>
    </lineage>
</organism>
<sequence>MVFAILVYHCPLCTSGPVPAPAPAAPKPAPAAAAKYVPHMGGAWDKHGSDHGVAFRANASFYLRSSSSTALKGGAAHGQVVDARHSSGCQDNWKGFGCHQKIF</sequence>
<keyword evidence="1" id="KW-0732">Signal</keyword>